<protein>
    <submittedName>
        <fullName evidence="3 4">Uncharacterized protein LOC108704854</fullName>
    </submittedName>
</protein>
<feature type="compositionally biased region" description="Polar residues" evidence="1">
    <location>
        <begin position="203"/>
        <end position="214"/>
    </location>
</feature>
<sequence>MSKTSAIVRGVREATAQSTSRTGQSKSRTEKSRAVAVAPLPPVAVEIVAGRFTEDDWASLVAQEDGEEVVGDIVESLLALVMEKCFNIYLTRQIIPYTIGQAQDAILQITEWAFVPRDEGETILEKTWQNMKEPLPCTTDSWAQGCVPIIQAAPSPCPGDTQVALFESISETPEQRSDHAPSQLDTDCISGPSNSTAHHDQPNETSNEMKNMASTAKEPPLLLQPVPPAHEPKRKKTYRPYRGPLRSAGLRNITKSLEDTEKEMLMEQLFKMREEDENDRNFQLLPTSLHNILKIQLGRPPQKKGVIYDDTGNVLCVPKLDPSRLPRHSICPQVELMDHTKETEHREKRRRHVGRPVVTRLPKADMRLREKETPRLDQTYSVGITPTTTDSPQLMQDRETCHPYTTSSSALTQDSKSPFPLSAGLLLNTMRLSHGVTLREGNSTERGSLYSLQLGDPIEKRRELKPIQASVTLPRIPVEQLIKNHTPHVRPPPTFISY</sequence>
<dbReference type="GeneID" id="108704854"/>
<evidence type="ECO:0000256" key="1">
    <source>
        <dbReference type="SAM" id="MobiDB-lite"/>
    </source>
</evidence>
<dbReference type="OrthoDB" id="193650at2759"/>
<evidence type="ECO:0000313" key="3">
    <source>
        <dbReference type="RefSeq" id="XP_018097042.1"/>
    </source>
</evidence>
<dbReference type="SMR" id="A0A8J0U4X8"/>
<evidence type="ECO:0000313" key="5">
    <source>
        <dbReference type="RefSeq" id="XP_018097044.1"/>
    </source>
</evidence>
<reference evidence="3 4" key="1">
    <citation type="submission" date="2022-04" db="UniProtKB">
        <authorList>
            <consortium name="RefSeq"/>
        </authorList>
    </citation>
    <scope>IDENTIFICATION</scope>
    <source>
        <strain evidence="3 4">J_2021</strain>
        <tissue evidence="3 4">Erythrocytes</tissue>
    </source>
</reference>
<dbReference type="AlphaFoldDB" id="A0A8J0U4X8"/>
<feature type="compositionally biased region" description="Polar residues" evidence="1">
    <location>
        <begin position="15"/>
        <end position="26"/>
    </location>
</feature>
<accession>A0A8J0U4X8</accession>
<dbReference type="PANTHER" id="PTHR34438">
    <property type="entry name" value="SI:DKEY-97L20.6"/>
    <property type="match status" value="1"/>
</dbReference>
<evidence type="ECO:0000313" key="2">
    <source>
        <dbReference type="Proteomes" id="UP000186698"/>
    </source>
</evidence>
<feature type="region of interest" description="Disordered" evidence="1">
    <location>
        <begin position="1"/>
        <end position="33"/>
    </location>
</feature>
<keyword evidence="2" id="KW-1185">Reference proteome</keyword>
<dbReference type="Proteomes" id="UP000186698">
    <property type="component" value="Chromosome 1L"/>
</dbReference>
<dbReference type="RefSeq" id="XP_018097043.1">
    <property type="nucleotide sequence ID" value="XM_018241554.2"/>
</dbReference>
<dbReference type="RefSeq" id="XP_018097044.1">
    <property type="nucleotide sequence ID" value="XM_018241555.2"/>
</dbReference>
<dbReference type="KEGG" id="xla:108704854"/>
<dbReference type="CTD" id="108704854"/>
<dbReference type="PANTHER" id="PTHR34438:SF1">
    <property type="entry name" value="CHROMOSOME 2 OPEN READING FRAME 81"/>
    <property type="match status" value="1"/>
</dbReference>
<dbReference type="Pfam" id="PF15479">
    <property type="entry name" value="DUF4639"/>
    <property type="match status" value="1"/>
</dbReference>
<name>A0A8J0U4X8_XENLA</name>
<organism evidence="4">
    <name type="scientific">Xenopus laevis</name>
    <name type="common">African clawed frog</name>
    <dbReference type="NCBI Taxonomy" id="8355"/>
    <lineage>
        <taxon>Eukaryota</taxon>
        <taxon>Metazoa</taxon>
        <taxon>Chordata</taxon>
        <taxon>Craniata</taxon>
        <taxon>Vertebrata</taxon>
        <taxon>Euteleostomi</taxon>
        <taxon>Amphibia</taxon>
        <taxon>Batrachia</taxon>
        <taxon>Anura</taxon>
        <taxon>Pipoidea</taxon>
        <taxon>Pipidae</taxon>
        <taxon>Xenopodinae</taxon>
        <taxon>Xenopus</taxon>
        <taxon>Xenopus</taxon>
    </lineage>
</organism>
<dbReference type="RefSeq" id="XP_018097042.1">
    <property type="nucleotide sequence ID" value="XM_018241553.2"/>
</dbReference>
<evidence type="ECO:0000313" key="4">
    <source>
        <dbReference type="RefSeq" id="XP_018097043.1"/>
    </source>
</evidence>
<dbReference type="InterPro" id="IPR028042">
    <property type="entry name" value="DUF4639"/>
</dbReference>
<proteinExistence type="predicted"/>
<feature type="region of interest" description="Disordered" evidence="1">
    <location>
        <begin position="171"/>
        <end position="246"/>
    </location>
</feature>
<gene>
    <name evidence="3 4 5" type="primary">LOC108704854</name>
</gene>